<name>A0A803PIN9_CANSA</name>
<reference evidence="1" key="2">
    <citation type="submission" date="2021-03" db="UniProtKB">
        <authorList>
            <consortium name="EnsemblPlants"/>
        </authorList>
    </citation>
    <scope>IDENTIFICATION</scope>
</reference>
<sequence>MPILNPNIRDRILYMNVESQKSQGRQTNVIPTTGSHEVVFVSGKIMYIMRQPPPPAMVRNRNHEITHMNARPALGSRTGI</sequence>
<proteinExistence type="predicted"/>
<protein>
    <submittedName>
        <fullName evidence="1">Uncharacterized protein</fullName>
    </submittedName>
</protein>
<evidence type="ECO:0000313" key="2">
    <source>
        <dbReference type="Proteomes" id="UP000596661"/>
    </source>
</evidence>
<keyword evidence="2" id="KW-1185">Reference proteome</keyword>
<reference evidence="1" key="1">
    <citation type="submission" date="2018-11" db="EMBL/GenBank/DDBJ databases">
        <authorList>
            <person name="Grassa J C."/>
        </authorList>
    </citation>
    <scope>NUCLEOTIDE SEQUENCE [LARGE SCALE GENOMIC DNA]</scope>
</reference>
<dbReference type="EMBL" id="UZAU01000368">
    <property type="status" value="NOT_ANNOTATED_CDS"/>
    <property type="molecule type" value="Genomic_DNA"/>
</dbReference>
<organism evidence="1 2">
    <name type="scientific">Cannabis sativa</name>
    <name type="common">Hemp</name>
    <name type="synonym">Marijuana</name>
    <dbReference type="NCBI Taxonomy" id="3483"/>
    <lineage>
        <taxon>Eukaryota</taxon>
        <taxon>Viridiplantae</taxon>
        <taxon>Streptophyta</taxon>
        <taxon>Embryophyta</taxon>
        <taxon>Tracheophyta</taxon>
        <taxon>Spermatophyta</taxon>
        <taxon>Magnoliopsida</taxon>
        <taxon>eudicotyledons</taxon>
        <taxon>Gunneridae</taxon>
        <taxon>Pentapetalae</taxon>
        <taxon>rosids</taxon>
        <taxon>fabids</taxon>
        <taxon>Rosales</taxon>
        <taxon>Cannabaceae</taxon>
        <taxon>Cannabis</taxon>
    </lineage>
</organism>
<dbReference type="EnsemblPlants" id="evm.model.04.769">
    <property type="protein sequence ID" value="cds.evm.model.04.769"/>
    <property type="gene ID" value="evm.TU.04.769"/>
</dbReference>
<dbReference type="Gramene" id="evm.model.04.769">
    <property type="protein sequence ID" value="cds.evm.model.04.769"/>
    <property type="gene ID" value="evm.TU.04.769"/>
</dbReference>
<evidence type="ECO:0000313" key="1">
    <source>
        <dbReference type="EnsemblPlants" id="cds.evm.model.04.769"/>
    </source>
</evidence>
<dbReference type="Proteomes" id="UP000596661">
    <property type="component" value="Chromosome 4"/>
</dbReference>
<dbReference type="AlphaFoldDB" id="A0A803PIN9"/>
<accession>A0A803PIN9</accession>